<dbReference type="Proteomes" id="UP000244722">
    <property type="component" value="Unassembled WGS sequence"/>
</dbReference>
<organism evidence="2 3">
    <name type="scientific">Tuber borchii</name>
    <name type="common">White truffle</name>
    <dbReference type="NCBI Taxonomy" id="42251"/>
    <lineage>
        <taxon>Eukaryota</taxon>
        <taxon>Fungi</taxon>
        <taxon>Dikarya</taxon>
        <taxon>Ascomycota</taxon>
        <taxon>Pezizomycotina</taxon>
        <taxon>Pezizomycetes</taxon>
        <taxon>Pezizales</taxon>
        <taxon>Tuberaceae</taxon>
        <taxon>Tuber</taxon>
    </lineage>
</organism>
<evidence type="ECO:0000313" key="3">
    <source>
        <dbReference type="Proteomes" id="UP000244722"/>
    </source>
</evidence>
<feature type="transmembrane region" description="Helical" evidence="1">
    <location>
        <begin position="64"/>
        <end position="84"/>
    </location>
</feature>
<sequence length="110" mass="12562">MSNGRPVTYFHKRALEERFGGGVGRKSQPFSSFYFYFIPLFPLVSDGVLCSARYPKFVLSGSFFIFNFFFSFTGGAGLAGYLYLPSFIPVSVHFHFHFIFINYRHISPTG</sequence>
<proteinExistence type="predicted"/>
<evidence type="ECO:0000313" key="2">
    <source>
        <dbReference type="EMBL" id="PUU76663.1"/>
    </source>
</evidence>
<dbReference type="EMBL" id="NESQ01000180">
    <property type="protein sequence ID" value="PUU76663.1"/>
    <property type="molecule type" value="Genomic_DNA"/>
</dbReference>
<evidence type="ECO:0000256" key="1">
    <source>
        <dbReference type="SAM" id="Phobius"/>
    </source>
</evidence>
<accession>A0A2T6ZMF8</accession>
<keyword evidence="1" id="KW-0472">Membrane</keyword>
<keyword evidence="3" id="KW-1185">Reference proteome</keyword>
<gene>
    <name evidence="2" type="ORF">B9Z19DRAFT_239361</name>
</gene>
<comment type="caution">
    <text evidence="2">The sequence shown here is derived from an EMBL/GenBank/DDBJ whole genome shotgun (WGS) entry which is preliminary data.</text>
</comment>
<keyword evidence="1" id="KW-0812">Transmembrane</keyword>
<protein>
    <submittedName>
        <fullName evidence="2">Uncharacterized protein</fullName>
    </submittedName>
</protein>
<reference evidence="2 3" key="1">
    <citation type="submission" date="2017-04" db="EMBL/GenBank/DDBJ databases">
        <title>Draft genome sequence of Tuber borchii Vittad., a whitish edible truffle.</title>
        <authorList>
            <consortium name="DOE Joint Genome Institute"/>
            <person name="Murat C."/>
            <person name="Kuo A."/>
            <person name="Barry K.W."/>
            <person name="Clum A."/>
            <person name="Dockter R.B."/>
            <person name="Fauchery L."/>
            <person name="Iotti M."/>
            <person name="Kohler A."/>
            <person name="Labutti K."/>
            <person name="Lindquist E.A."/>
            <person name="Lipzen A."/>
            <person name="Ohm R.A."/>
            <person name="Wang M."/>
            <person name="Grigoriev I.V."/>
            <person name="Zambonelli A."/>
            <person name="Martin F.M."/>
        </authorList>
    </citation>
    <scope>NUCLEOTIDE SEQUENCE [LARGE SCALE GENOMIC DNA]</scope>
    <source>
        <strain evidence="2 3">Tbo3840</strain>
    </source>
</reference>
<feature type="transmembrane region" description="Helical" evidence="1">
    <location>
        <begin position="33"/>
        <end position="52"/>
    </location>
</feature>
<name>A0A2T6ZMF8_TUBBO</name>
<dbReference type="AlphaFoldDB" id="A0A2T6ZMF8"/>
<keyword evidence="1" id="KW-1133">Transmembrane helix</keyword>